<sequence length="146" mass="16965">MRKAITIIMFLSAFTMYCQDETKAVKSTIQNYYDGYIDRDIKKLNKAFDLENGTMKVPILKDEKVIGFNNLYFKDLVLKWGNRKKLSPEILQNCVLKILSIDIVDDKIASAKISMKVDTITYIDILSIQKIKGKWKITNKIYSVRK</sequence>
<reference evidence="2" key="1">
    <citation type="journal article" date="2019" name="Int. J. Syst. Evol. Microbiol.">
        <title>The Global Catalogue of Microorganisms (GCM) 10K type strain sequencing project: providing services to taxonomists for standard genome sequencing and annotation.</title>
        <authorList>
            <consortium name="The Broad Institute Genomics Platform"/>
            <consortium name="The Broad Institute Genome Sequencing Center for Infectious Disease"/>
            <person name="Wu L."/>
            <person name="Ma J."/>
        </authorList>
    </citation>
    <scope>NUCLEOTIDE SEQUENCE [LARGE SCALE GENOMIC DNA]</scope>
    <source>
        <strain evidence="2">CECT 8655</strain>
    </source>
</reference>
<evidence type="ECO:0000313" key="1">
    <source>
        <dbReference type="EMBL" id="MFC4267412.1"/>
    </source>
</evidence>
<dbReference type="Gene3D" id="3.10.450.50">
    <property type="match status" value="1"/>
</dbReference>
<dbReference type="RefSeq" id="WP_377407291.1">
    <property type="nucleotide sequence ID" value="NZ_JBHSCY010000001.1"/>
</dbReference>
<dbReference type="InterPro" id="IPR039437">
    <property type="entry name" value="FrzH/put_lumazine-bd"/>
</dbReference>
<keyword evidence="2" id="KW-1185">Reference proteome</keyword>
<dbReference type="Pfam" id="PF12893">
    <property type="entry name" value="Lumazine_bd_2"/>
    <property type="match status" value="1"/>
</dbReference>
<accession>A0ABV8R6C4</accession>
<gene>
    <name evidence="1" type="ORF">ACFOWD_00715</name>
</gene>
<protein>
    <submittedName>
        <fullName evidence="1">Nuclear transport factor 2 family protein</fullName>
    </submittedName>
</protein>
<dbReference type="Proteomes" id="UP001595826">
    <property type="component" value="Unassembled WGS sequence"/>
</dbReference>
<proteinExistence type="predicted"/>
<dbReference type="SUPFAM" id="SSF54427">
    <property type="entry name" value="NTF2-like"/>
    <property type="match status" value="1"/>
</dbReference>
<evidence type="ECO:0000313" key="2">
    <source>
        <dbReference type="Proteomes" id="UP001595826"/>
    </source>
</evidence>
<dbReference type="EMBL" id="JBHSCY010000001">
    <property type="protein sequence ID" value="MFC4267412.1"/>
    <property type="molecule type" value="Genomic_DNA"/>
</dbReference>
<dbReference type="InterPro" id="IPR032710">
    <property type="entry name" value="NTF2-like_dom_sf"/>
</dbReference>
<organism evidence="1 2">
    <name type="scientific">Polaribacter marinivivus</name>
    <dbReference type="NCBI Taxonomy" id="1524260"/>
    <lineage>
        <taxon>Bacteria</taxon>
        <taxon>Pseudomonadati</taxon>
        <taxon>Bacteroidota</taxon>
        <taxon>Flavobacteriia</taxon>
        <taxon>Flavobacteriales</taxon>
        <taxon>Flavobacteriaceae</taxon>
    </lineage>
</organism>
<name>A0ABV8R6C4_9FLAO</name>
<comment type="caution">
    <text evidence="1">The sequence shown here is derived from an EMBL/GenBank/DDBJ whole genome shotgun (WGS) entry which is preliminary data.</text>
</comment>